<keyword evidence="3" id="KW-1185">Reference proteome</keyword>
<sequence>MSLINYSNPGLCRPSRNACCDGELMVDGIVAPRHPPRGLYQLCHLCGVCPPLSDMRSSKACAYSSASVTRPAHPQPSCRPTTTSPERWSSSQPSSSSQVACYPAHEARQGALDVDLAVSVWPQSGSRRVVNDGNDQ</sequence>
<proteinExistence type="predicted"/>
<dbReference type="EMBL" id="JASCZI010060453">
    <property type="protein sequence ID" value="MED6131895.1"/>
    <property type="molecule type" value="Genomic_DNA"/>
</dbReference>
<organism evidence="2 3">
    <name type="scientific">Stylosanthes scabra</name>
    <dbReference type="NCBI Taxonomy" id="79078"/>
    <lineage>
        <taxon>Eukaryota</taxon>
        <taxon>Viridiplantae</taxon>
        <taxon>Streptophyta</taxon>
        <taxon>Embryophyta</taxon>
        <taxon>Tracheophyta</taxon>
        <taxon>Spermatophyta</taxon>
        <taxon>Magnoliopsida</taxon>
        <taxon>eudicotyledons</taxon>
        <taxon>Gunneridae</taxon>
        <taxon>Pentapetalae</taxon>
        <taxon>rosids</taxon>
        <taxon>fabids</taxon>
        <taxon>Fabales</taxon>
        <taxon>Fabaceae</taxon>
        <taxon>Papilionoideae</taxon>
        <taxon>50 kb inversion clade</taxon>
        <taxon>dalbergioids sensu lato</taxon>
        <taxon>Dalbergieae</taxon>
        <taxon>Pterocarpus clade</taxon>
        <taxon>Stylosanthes</taxon>
    </lineage>
</organism>
<protein>
    <submittedName>
        <fullName evidence="2">Uncharacterized protein</fullName>
    </submittedName>
</protein>
<feature type="compositionally biased region" description="Polar residues" evidence="1">
    <location>
        <begin position="78"/>
        <end position="88"/>
    </location>
</feature>
<accession>A0ABU6S6T9</accession>
<gene>
    <name evidence="2" type="ORF">PIB30_014343</name>
</gene>
<evidence type="ECO:0000256" key="1">
    <source>
        <dbReference type="SAM" id="MobiDB-lite"/>
    </source>
</evidence>
<evidence type="ECO:0000313" key="2">
    <source>
        <dbReference type="EMBL" id="MED6131895.1"/>
    </source>
</evidence>
<evidence type="ECO:0000313" key="3">
    <source>
        <dbReference type="Proteomes" id="UP001341840"/>
    </source>
</evidence>
<name>A0ABU6S6T9_9FABA</name>
<dbReference type="Proteomes" id="UP001341840">
    <property type="component" value="Unassembled WGS sequence"/>
</dbReference>
<reference evidence="2 3" key="1">
    <citation type="journal article" date="2023" name="Plants (Basel)">
        <title>Bridging the Gap: Combining Genomics and Transcriptomics Approaches to Understand Stylosanthes scabra, an Orphan Legume from the Brazilian Caatinga.</title>
        <authorList>
            <person name="Ferreira-Neto J.R.C."/>
            <person name="da Silva M.D."/>
            <person name="Binneck E."/>
            <person name="de Melo N.F."/>
            <person name="da Silva R.H."/>
            <person name="de Melo A.L.T.M."/>
            <person name="Pandolfi V."/>
            <person name="Bustamante F.O."/>
            <person name="Brasileiro-Vidal A.C."/>
            <person name="Benko-Iseppon A.M."/>
        </authorList>
    </citation>
    <scope>NUCLEOTIDE SEQUENCE [LARGE SCALE GENOMIC DNA]</scope>
    <source>
        <tissue evidence="2">Leaves</tissue>
    </source>
</reference>
<comment type="caution">
    <text evidence="2">The sequence shown here is derived from an EMBL/GenBank/DDBJ whole genome shotgun (WGS) entry which is preliminary data.</text>
</comment>
<feature type="compositionally biased region" description="Low complexity" evidence="1">
    <location>
        <begin position="89"/>
        <end position="98"/>
    </location>
</feature>
<feature type="region of interest" description="Disordered" evidence="1">
    <location>
        <begin position="66"/>
        <end position="100"/>
    </location>
</feature>